<dbReference type="InterPro" id="IPR002110">
    <property type="entry name" value="Ankyrin_rpt"/>
</dbReference>
<dbReference type="OMA" id="FNYLATH"/>
<dbReference type="STRING" id="695850.A0A067CQX5"/>
<dbReference type="PANTHER" id="PTHR46586">
    <property type="entry name" value="ANKYRIN REPEAT-CONTAINING PROTEIN"/>
    <property type="match status" value="1"/>
</dbReference>
<dbReference type="KEGG" id="spar:SPRG_01916"/>
<dbReference type="InterPro" id="IPR052050">
    <property type="entry name" value="SecEffector_AnkRepeat"/>
</dbReference>
<dbReference type="Proteomes" id="UP000030745">
    <property type="component" value="Unassembled WGS sequence"/>
</dbReference>
<dbReference type="RefSeq" id="XP_012195872.1">
    <property type="nucleotide sequence ID" value="XM_012340482.1"/>
</dbReference>
<dbReference type="GeneID" id="24124494"/>
<gene>
    <name evidence="2" type="ORF">SPRG_01916</name>
</gene>
<dbReference type="SUPFAM" id="SSF140860">
    <property type="entry name" value="Pseudo ankyrin repeat-like"/>
    <property type="match status" value="1"/>
</dbReference>
<evidence type="ECO:0000313" key="3">
    <source>
        <dbReference type="Proteomes" id="UP000030745"/>
    </source>
</evidence>
<accession>A0A067CQX5</accession>
<evidence type="ECO:0000313" key="2">
    <source>
        <dbReference type="EMBL" id="KDO33104.1"/>
    </source>
</evidence>
<organism evidence="2 3">
    <name type="scientific">Saprolegnia parasitica (strain CBS 223.65)</name>
    <dbReference type="NCBI Taxonomy" id="695850"/>
    <lineage>
        <taxon>Eukaryota</taxon>
        <taxon>Sar</taxon>
        <taxon>Stramenopiles</taxon>
        <taxon>Oomycota</taxon>
        <taxon>Saprolegniomycetes</taxon>
        <taxon>Saprolegniales</taxon>
        <taxon>Saprolegniaceae</taxon>
        <taxon>Saprolegnia</taxon>
    </lineage>
</organism>
<dbReference type="VEuPathDB" id="FungiDB:SPRG_01916"/>
<dbReference type="Pfam" id="PF12796">
    <property type="entry name" value="Ank_2"/>
    <property type="match status" value="1"/>
</dbReference>
<sequence length="223" mass="24653">MKPLFRHAKTTSPRQSLSAHGRPQSAVLDVLTQPDLLPLIAAYQAGTSRELARIFKKYRQQLHKPEYAMVNSDDPSEFRCFVLFKLLSDGKTPGVHLLLREFPDGYSCPKMKAAADLYAIDAACRLGDLNVVKFLHEHHLGLCSQAAMDAAASSGSLSIVKYLHRHRDEGCTPLALAHAKRFGHIKIFNYLATHVATNETPIREKSALTARDTVAATSDCCIQ</sequence>
<dbReference type="InterPro" id="IPR036770">
    <property type="entry name" value="Ankyrin_rpt-contain_sf"/>
</dbReference>
<feature type="region of interest" description="Disordered" evidence="1">
    <location>
        <begin position="1"/>
        <end position="23"/>
    </location>
</feature>
<dbReference type="OrthoDB" id="10287657at2759"/>
<dbReference type="AlphaFoldDB" id="A0A067CQX5"/>
<protein>
    <submittedName>
        <fullName evidence="2">Uncharacterized protein</fullName>
    </submittedName>
</protein>
<name>A0A067CQX5_SAPPC</name>
<reference evidence="2 3" key="1">
    <citation type="journal article" date="2013" name="PLoS Genet.">
        <title>Distinctive expansion of potential virulence genes in the genome of the oomycete fish pathogen Saprolegnia parasitica.</title>
        <authorList>
            <person name="Jiang R.H."/>
            <person name="de Bruijn I."/>
            <person name="Haas B.J."/>
            <person name="Belmonte R."/>
            <person name="Lobach L."/>
            <person name="Christie J."/>
            <person name="van den Ackerveken G."/>
            <person name="Bottin A."/>
            <person name="Bulone V."/>
            <person name="Diaz-Moreno S.M."/>
            <person name="Dumas B."/>
            <person name="Fan L."/>
            <person name="Gaulin E."/>
            <person name="Govers F."/>
            <person name="Grenville-Briggs L.J."/>
            <person name="Horner N.R."/>
            <person name="Levin J.Z."/>
            <person name="Mammella M."/>
            <person name="Meijer H.J."/>
            <person name="Morris P."/>
            <person name="Nusbaum C."/>
            <person name="Oome S."/>
            <person name="Phillips A.J."/>
            <person name="van Rooyen D."/>
            <person name="Rzeszutek E."/>
            <person name="Saraiva M."/>
            <person name="Secombes C.J."/>
            <person name="Seidl M.F."/>
            <person name="Snel B."/>
            <person name="Stassen J.H."/>
            <person name="Sykes S."/>
            <person name="Tripathy S."/>
            <person name="van den Berg H."/>
            <person name="Vega-Arreguin J.C."/>
            <person name="Wawra S."/>
            <person name="Young S.K."/>
            <person name="Zeng Q."/>
            <person name="Dieguez-Uribeondo J."/>
            <person name="Russ C."/>
            <person name="Tyler B.M."/>
            <person name="van West P."/>
        </authorList>
    </citation>
    <scope>NUCLEOTIDE SEQUENCE [LARGE SCALE GENOMIC DNA]</scope>
    <source>
        <strain evidence="2 3">CBS 223.65</strain>
    </source>
</reference>
<dbReference type="Gene3D" id="1.25.40.20">
    <property type="entry name" value="Ankyrin repeat-containing domain"/>
    <property type="match status" value="1"/>
</dbReference>
<keyword evidence="3" id="KW-1185">Reference proteome</keyword>
<dbReference type="EMBL" id="KK583193">
    <property type="protein sequence ID" value="KDO33104.1"/>
    <property type="molecule type" value="Genomic_DNA"/>
</dbReference>
<dbReference type="PANTHER" id="PTHR46586:SF3">
    <property type="entry name" value="ANKYRIN REPEAT-CONTAINING PROTEIN"/>
    <property type="match status" value="1"/>
</dbReference>
<proteinExistence type="predicted"/>
<evidence type="ECO:0000256" key="1">
    <source>
        <dbReference type="SAM" id="MobiDB-lite"/>
    </source>
</evidence>